<dbReference type="GO" id="GO:0005829">
    <property type="term" value="C:cytosol"/>
    <property type="evidence" value="ECO:0007669"/>
    <property type="project" value="TreeGrafter"/>
</dbReference>
<feature type="compositionally biased region" description="Acidic residues" evidence="6">
    <location>
        <begin position="170"/>
        <end position="180"/>
    </location>
</feature>
<dbReference type="CDD" id="cd17947">
    <property type="entry name" value="DEADc_DDX27"/>
    <property type="match status" value="1"/>
</dbReference>
<protein>
    <recommendedName>
        <fullName evidence="12">RNA helicase</fullName>
    </recommendedName>
</protein>
<evidence type="ECO:0000259" key="8">
    <source>
        <dbReference type="PROSITE" id="PS51194"/>
    </source>
</evidence>
<dbReference type="AlphaFoldDB" id="A0A9W7GHU4"/>
<dbReference type="PROSITE" id="PS51195">
    <property type="entry name" value="Q_MOTIF"/>
    <property type="match status" value="1"/>
</dbReference>
<evidence type="ECO:0008006" key="12">
    <source>
        <dbReference type="Google" id="ProtNLM"/>
    </source>
</evidence>
<feature type="short sequence motif" description="Q motif" evidence="5">
    <location>
        <begin position="222"/>
        <end position="250"/>
    </location>
</feature>
<dbReference type="SUPFAM" id="SSF52540">
    <property type="entry name" value="P-loop containing nucleoside triphosphate hydrolases"/>
    <property type="match status" value="2"/>
</dbReference>
<dbReference type="Proteomes" id="UP001165065">
    <property type="component" value="Unassembled WGS sequence"/>
</dbReference>
<dbReference type="GO" id="GO:0003724">
    <property type="term" value="F:RNA helicase activity"/>
    <property type="evidence" value="ECO:0007669"/>
    <property type="project" value="InterPro"/>
</dbReference>
<dbReference type="GO" id="GO:0005524">
    <property type="term" value="F:ATP binding"/>
    <property type="evidence" value="ECO:0007669"/>
    <property type="project" value="UniProtKB-KW"/>
</dbReference>
<dbReference type="Pfam" id="PF00270">
    <property type="entry name" value="DEAD"/>
    <property type="match status" value="1"/>
</dbReference>
<feature type="compositionally biased region" description="Basic and acidic residues" evidence="6">
    <location>
        <begin position="732"/>
        <end position="753"/>
    </location>
</feature>
<dbReference type="SMART" id="SM00487">
    <property type="entry name" value="DEXDc"/>
    <property type="match status" value="1"/>
</dbReference>
<gene>
    <name evidence="10" type="ORF">TrCOL_g4062</name>
</gene>
<dbReference type="EMBL" id="BRYA01000266">
    <property type="protein sequence ID" value="GMI45817.1"/>
    <property type="molecule type" value="Genomic_DNA"/>
</dbReference>
<dbReference type="PROSITE" id="PS51194">
    <property type="entry name" value="HELICASE_CTER"/>
    <property type="match status" value="1"/>
</dbReference>
<evidence type="ECO:0000259" key="9">
    <source>
        <dbReference type="PROSITE" id="PS51195"/>
    </source>
</evidence>
<feature type="region of interest" description="Disordered" evidence="6">
    <location>
        <begin position="843"/>
        <end position="864"/>
    </location>
</feature>
<feature type="compositionally biased region" description="Basic and acidic residues" evidence="6">
    <location>
        <begin position="677"/>
        <end position="687"/>
    </location>
</feature>
<feature type="domain" description="Helicase C-terminal" evidence="8">
    <location>
        <begin position="445"/>
        <end position="609"/>
    </location>
</feature>
<sequence>MSDLPFLPSDEESAEENAPSSDSDEEELDQQFNLDDNFGSVSYSEDKGGAKTGSWDFRSAIEILARNDMRAGAPARTRVDDLIKAQRKMMKGGEDEEEDEESSEGEDDVLDDASDSDDDDGASEDTSGGDDESSVSSSSDEDSVDNEYENADLEDDNVKTTLEKKTDSGSDAESDDDEDASGSSGSSDDIDSEEEAEMKKEANFYDTTSSSSTSYSAKNTTTLFSELNISRPIMRGISAIGYVTPTSIQAQCIPPALAGRDICASAVTGSGKTAAFMLPILERVIHMPRTPAASRALVLTPTRELAAQCLSMTVSIARYTSIKSCLIVGGSKNNAAQATELKTRPDLIIATPGRLLDHVQNAASFDLDDIAILVLDEADRLLDLGFIEEVTEIVKACPVQRQTLLFSATFSTKVDDLVNLSMKRPLRVRAGRQDNTKDEVEVAPRLEQEFVRIRQGNEGNREAILLSLLTRTFKKRVICFFDTKVVAHKMMIIAGLCGIKCGELHGNLTQTQRLEALEAFKNREIDVLLCTDLAARGLDISSVETVINYEMPTQITTYVHRVGRTARAGCGGRSCTMISEGRRHLMKEVIKDAEKKNMKKGPKGSNSEGAVIRSRTVPISAISYFNKKIISLQPHIEEIKAAEEVAKIDRLAEMEATRAKNIMIHADEIKARPKKEWFQSKTDKETTKQNATKKNYEPLKKEMSQMGDGKHRMTRKKQRRMLLRQSLAEMEEERRKEREETGKDQKKWVNEETQKATARAKKMIEAKKRDVEGGDNTSLYEEYESAKANKKIKRPKAFESSSIFDDVAANYAGKKKEKLDKNGDVVEQKGRYQFVEADLNKPKLKKGAKKSVNKFKSKSKFKRR</sequence>
<dbReference type="Pfam" id="PF00271">
    <property type="entry name" value="Helicase_C"/>
    <property type="match status" value="1"/>
</dbReference>
<feature type="compositionally biased region" description="Low complexity" evidence="6">
    <location>
        <begin position="207"/>
        <end position="216"/>
    </location>
</feature>
<dbReference type="PANTHER" id="PTHR47959">
    <property type="entry name" value="ATP-DEPENDENT RNA HELICASE RHLE-RELATED"/>
    <property type="match status" value="1"/>
</dbReference>
<organism evidence="10 11">
    <name type="scientific">Triparma columacea</name>
    <dbReference type="NCBI Taxonomy" id="722753"/>
    <lineage>
        <taxon>Eukaryota</taxon>
        <taxon>Sar</taxon>
        <taxon>Stramenopiles</taxon>
        <taxon>Ochrophyta</taxon>
        <taxon>Bolidophyceae</taxon>
        <taxon>Parmales</taxon>
        <taxon>Triparmaceae</taxon>
        <taxon>Triparma</taxon>
    </lineage>
</organism>
<dbReference type="InterPro" id="IPR011545">
    <property type="entry name" value="DEAD/DEAH_box_helicase_dom"/>
</dbReference>
<feature type="compositionally biased region" description="Basic and acidic residues" evidence="6">
    <location>
        <begin position="156"/>
        <end position="168"/>
    </location>
</feature>
<keyword evidence="2" id="KW-0378">Hydrolase</keyword>
<dbReference type="OrthoDB" id="10259843at2759"/>
<reference evidence="11" key="1">
    <citation type="journal article" date="2023" name="Commun. Biol.">
        <title>Genome analysis of Parmales, the sister group of diatoms, reveals the evolutionary specialization of diatoms from phago-mixotrophs to photoautotrophs.</title>
        <authorList>
            <person name="Ban H."/>
            <person name="Sato S."/>
            <person name="Yoshikawa S."/>
            <person name="Yamada K."/>
            <person name="Nakamura Y."/>
            <person name="Ichinomiya M."/>
            <person name="Sato N."/>
            <person name="Blanc-Mathieu R."/>
            <person name="Endo H."/>
            <person name="Kuwata A."/>
            <person name="Ogata H."/>
        </authorList>
    </citation>
    <scope>NUCLEOTIDE SEQUENCE [LARGE SCALE GENOMIC DNA]</scope>
</reference>
<evidence type="ECO:0000256" key="1">
    <source>
        <dbReference type="ARBA" id="ARBA00022741"/>
    </source>
</evidence>
<dbReference type="SMART" id="SM00490">
    <property type="entry name" value="HELICc"/>
    <property type="match status" value="1"/>
</dbReference>
<feature type="compositionally biased region" description="Acidic residues" evidence="6">
    <location>
        <begin position="94"/>
        <end position="155"/>
    </location>
</feature>
<feature type="region of interest" description="Disordered" evidence="6">
    <location>
        <begin position="84"/>
        <end position="216"/>
    </location>
</feature>
<dbReference type="GO" id="GO:0016787">
    <property type="term" value="F:hydrolase activity"/>
    <property type="evidence" value="ECO:0007669"/>
    <property type="project" value="UniProtKB-KW"/>
</dbReference>
<feature type="region of interest" description="Disordered" evidence="6">
    <location>
        <begin position="729"/>
        <end position="753"/>
    </location>
</feature>
<keyword evidence="4" id="KW-0067">ATP-binding</keyword>
<evidence type="ECO:0000313" key="10">
    <source>
        <dbReference type="EMBL" id="GMI45817.1"/>
    </source>
</evidence>
<feature type="region of interest" description="Disordered" evidence="6">
    <location>
        <begin position="1"/>
        <end position="55"/>
    </location>
</feature>
<dbReference type="InterPro" id="IPR000629">
    <property type="entry name" value="RNA-helicase_DEAD-box_CS"/>
</dbReference>
<dbReference type="InterPro" id="IPR014014">
    <property type="entry name" value="RNA_helicase_DEAD_Q_motif"/>
</dbReference>
<comment type="caution">
    <text evidence="10">The sequence shown here is derived from an EMBL/GenBank/DDBJ whole genome shotgun (WGS) entry which is preliminary data.</text>
</comment>
<evidence type="ECO:0000256" key="3">
    <source>
        <dbReference type="ARBA" id="ARBA00022806"/>
    </source>
</evidence>
<keyword evidence="3" id="KW-0347">Helicase</keyword>
<dbReference type="InterPro" id="IPR014001">
    <property type="entry name" value="Helicase_ATP-bd"/>
</dbReference>
<keyword evidence="11" id="KW-1185">Reference proteome</keyword>
<dbReference type="Gene3D" id="3.40.50.300">
    <property type="entry name" value="P-loop containing nucleotide triphosphate hydrolases"/>
    <property type="match status" value="2"/>
</dbReference>
<evidence type="ECO:0000256" key="2">
    <source>
        <dbReference type="ARBA" id="ARBA00022801"/>
    </source>
</evidence>
<dbReference type="InterPro" id="IPR001650">
    <property type="entry name" value="Helicase_C-like"/>
</dbReference>
<evidence type="ECO:0000313" key="11">
    <source>
        <dbReference type="Proteomes" id="UP001165065"/>
    </source>
</evidence>
<dbReference type="PROSITE" id="PS00039">
    <property type="entry name" value="DEAD_ATP_HELICASE"/>
    <property type="match status" value="1"/>
</dbReference>
<evidence type="ECO:0000256" key="5">
    <source>
        <dbReference type="PROSITE-ProRule" id="PRU00552"/>
    </source>
</evidence>
<dbReference type="PROSITE" id="PS51192">
    <property type="entry name" value="HELICASE_ATP_BIND_1"/>
    <property type="match status" value="1"/>
</dbReference>
<evidence type="ECO:0000256" key="6">
    <source>
        <dbReference type="SAM" id="MobiDB-lite"/>
    </source>
</evidence>
<name>A0A9W7GHU4_9STRA</name>
<dbReference type="PANTHER" id="PTHR47959:SF1">
    <property type="entry name" value="ATP-DEPENDENT RNA HELICASE DBPA"/>
    <property type="match status" value="1"/>
</dbReference>
<evidence type="ECO:0000256" key="4">
    <source>
        <dbReference type="ARBA" id="ARBA00022840"/>
    </source>
</evidence>
<feature type="domain" description="Helicase ATP-binding" evidence="7">
    <location>
        <begin position="253"/>
        <end position="428"/>
    </location>
</feature>
<accession>A0A9W7GHU4</accession>
<feature type="compositionally biased region" description="Polar residues" evidence="6">
    <location>
        <begin position="30"/>
        <end position="43"/>
    </location>
</feature>
<dbReference type="GO" id="GO:0003676">
    <property type="term" value="F:nucleic acid binding"/>
    <property type="evidence" value="ECO:0007669"/>
    <property type="project" value="InterPro"/>
</dbReference>
<dbReference type="CDD" id="cd18787">
    <property type="entry name" value="SF2_C_DEAD"/>
    <property type="match status" value="1"/>
</dbReference>
<evidence type="ECO:0000259" key="7">
    <source>
        <dbReference type="PROSITE" id="PS51192"/>
    </source>
</evidence>
<dbReference type="InterPro" id="IPR027417">
    <property type="entry name" value="P-loop_NTPase"/>
</dbReference>
<keyword evidence="1" id="KW-0547">Nucleotide-binding</keyword>
<feature type="domain" description="DEAD-box RNA helicase Q" evidence="9">
    <location>
        <begin position="222"/>
        <end position="250"/>
    </location>
</feature>
<dbReference type="InterPro" id="IPR050079">
    <property type="entry name" value="DEAD_box_RNA_helicase"/>
</dbReference>
<feature type="region of interest" description="Disordered" evidence="6">
    <location>
        <begin position="677"/>
        <end position="696"/>
    </location>
</feature>
<proteinExistence type="predicted"/>